<dbReference type="PANTHER" id="PTHR22913:SF12">
    <property type="entry name" value="MANNURONAN SYNTHASE"/>
    <property type="match status" value="1"/>
</dbReference>
<protein>
    <submittedName>
        <fullName evidence="7">Glycosyltransferase</fullName>
        <ecNumber evidence="7">2.4.-.-</ecNumber>
    </submittedName>
</protein>
<feature type="transmembrane region" description="Helical" evidence="6">
    <location>
        <begin position="49"/>
        <end position="71"/>
    </location>
</feature>
<evidence type="ECO:0000256" key="4">
    <source>
        <dbReference type="ARBA" id="ARBA00022679"/>
    </source>
</evidence>
<sequence length="443" mass="50082">MTRVLSLAKRLAFTSLGSLPFIGAFISVLFMLWGSGQLHSRGLNALGDWAIACASHPIGAIVLVQAIYTGLQSLLWMRYSAFERPAAAVWPKVTVVIPAFNEGPMVERSIRSVARCSYPKDLLEIIVVDDGSRDDTFFHMQRLRREFPDLVRLVRFIQNRGKRAGLEAGFRAASGEIVITIDSDSEIEATTIHEMVAPFLCDEKIGGVAGRVAVLNRAESLISSMLEVQYALAFDFARAAQSTYRCVACCPGALSAFRREAILPYLTEWTNQKFLGRPVGHGEDQALTNIVLRQGYDTVYQRTAVVHTLAPTKYKQLSRMFVRWDRSYIVEGFSFAKFMFSRYRERNRILPIVHFIVSNLRLVIFAWGILELPLVFTEDLSTLFRGGIALAITALFSAAYYLRIERSFRFIYGLAYALFSVCLLQWILPWALITVRDERWGTR</sequence>
<name>A0ABZ2KRM4_9BACT</name>
<feature type="transmembrane region" description="Helical" evidence="6">
    <location>
        <begin position="349"/>
        <end position="370"/>
    </location>
</feature>
<keyword evidence="6" id="KW-1133">Transmembrane helix</keyword>
<evidence type="ECO:0000313" key="8">
    <source>
        <dbReference type="Proteomes" id="UP001374803"/>
    </source>
</evidence>
<dbReference type="GO" id="GO:0016757">
    <property type="term" value="F:glycosyltransferase activity"/>
    <property type="evidence" value="ECO:0007669"/>
    <property type="project" value="UniProtKB-KW"/>
</dbReference>
<feature type="transmembrane region" description="Helical" evidence="6">
    <location>
        <begin position="12"/>
        <end position="34"/>
    </location>
</feature>
<evidence type="ECO:0000256" key="6">
    <source>
        <dbReference type="SAM" id="Phobius"/>
    </source>
</evidence>
<dbReference type="Pfam" id="PF13641">
    <property type="entry name" value="Glyco_tranf_2_3"/>
    <property type="match status" value="1"/>
</dbReference>
<keyword evidence="3 7" id="KW-0328">Glycosyltransferase</keyword>
<keyword evidence="4 7" id="KW-0808">Transferase</keyword>
<dbReference type="PANTHER" id="PTHR22913">
    <property type="entry name" value="HYALURONAN SYNTHASE"/>
    <property type="match status" value="1"/>
</dbReference>
<dbReference type="Gene3D" id="3.90.550.10">
    <property type="entry name" value="Spore Coat Polysaccharide Biosynthesis Protein SpsA, Chain A"/>
    <property type="match status" value="1"/>
</dbReference>
<evidence type="ECO:0000256" key="3">
    <source>
        <dbReference type="ARBA" id="ARBA00022676"/>
    </source>
</evidence>
<proteinExistence type="predicted"/>
<dbReference type="EC" id="2.4.-.-" evidence="7"/>
<dbReference type="InterPro" id="IPR029044">
    <property type="entry name" value="Nucleotide-diphossugar_trans"/>
</dbReference>
<keyword evidence="6" id="KW-0812">Transmembrane</keyword>
<accession>A0ABZ2KRM4</accession>
<dbReference type="SUPFAM" id="SSF53448">
    <property type="entry name" value="Nucleotide-diphospho-sugar transferases"/>
    <property type="match status" value="1"/>
</dbReference>
<keyword evidence="5 6" id="KW-0472">Membrane</keyword>
<organism evidence="7 8">
    <name type="scientific">Pendulispora rubella</name>
    <dbReference type="NCBI Taxonomy" id="2741070"/>
    <lineage>
        <taxon>Bacteria</taxon>
        <taxon>Pseudomonadati</taxon>
        <taxon>Myxococcota</taxon>
        <taxon>Myxococcia</taxon>
        <taxon>Myxococcales</taxon>
        <taxon>Sorangiineae</taxon>
        <taxon>Pendulisporaceae</taxon>
        <taxon>Pendulispora</taxon>
    </lineage>
</organism>
<keyword evidence="8" id="KW-1185">Reference proteome</keyword>
<evidence type="ECO:0000256" key="5">
    <source>
        <dbReference type="ARBA" id="ARBA00023136"/>
    </source>
</evidence>
<evidence type="ECO:0000256" key="1">
    <source>
        <dbReference type="ARBA" id="ARBA00004236"/>
    </source>
</evidence>
<dbReference type="EMBL" id="CP089983">
    <property type="protein sequence ID" value="WXB01160.1"/>
    <property type="molecule type" value="Genomic_DNA"/>
</dbReference>
<reference evidence="7" key="1">
    <citation type="submission" date="2021-12" db="EMBL/GenBank/DDBJ databases">
        <title>Discovery of the Pendulisporaceae a myxobacterial family with distinct sporulation behavior and unique specialized metabolism.</title>
        <authorList>
            <person name="Garcia R."/>
            <person name="Popoff A."/>
            <person name="Bader C.D."/>
            <person name="Loehr J."/>
            <person name="Walesch S."/>
            <person name="Walt C."/>
            <person name="Boldt J."/>
            <person name="Bunk B."/>
            <person name="Haeckl F.J.F.P.J."/>
            <person name="Gunesch A.P."/>
            <person name="Birkelbach J."/>
            <person name="Nuebel U."/>
            <person name="Pietschmann T."/>
            <person name="Bach T."/>
            <person name="Mueller R."/>
        </authorList>
    </citation>
    <scope>NUCLEOTIDE SEQUENCE</scope>
    <source>
        <strain evidence="7">MSr11367</strain>
    </source>
</reference>
<feature type="transmembrane region" description="Helical" evidence="6">
    <location>
        <begin position="414"/>
        <end position="433"/>
    </location>
</feature>
<keyword evidence="2" id="KW-1003">Cell membrane</keyword>
<evidence type="ECO:0000313" key="7">
    <source>
        <dbReference type="EMBL" id="WXB01160.1"/>
    </source>
</evidence>
<feature type="transmembrane region" description="Helical" evidence="6">
    <location>
        <begin position="382"/>
        <end position="402"/>
    </location>
</feature>
<dbReference type="Proteomes" id="UP001374803">
    <property type="component" value="Chromosome"/>
</dbReference>
<gene>
    <name evidence="7" type="ORF">LVJ94_30105</name>
</gene>
<comment type="subcellular location">
    <subcellularLocation>
        <location evidence="1">Cell membrane</location>
    </subcellularLocation>
</comment>
<evidence type="ECO:0000256" key="2">
    <source>
        <dbReference type="ARBA" id="ARBA00022475"/>
    </source>
</evidence>
<dbReference type="RefSeq" id="WP_394830770.1">
    <property type="nucleotide sequence ID" value="NZ_CP089929.1"/>
</dbReference>
<dbReference type="CDD" id="cd06423">
    <property type="entry name" value="CESA_like"/>
    <property type="match status" value="1"/>
</dbReference>